<feature type="transmembrane region" description="Helical" evidence="1">
    <location>
        <begin position="370"/>
        <end position="387"/>
    </location>
</feature>
<sequence>MIITDNKMLKKIVFIVIILNTFSFFGQIKLSNKATISVLTCGPDNELYSAFGHSAFRITDTANGIDDIYNYGTFDFNAPNFYLNFVKGNLTYQLSKSDFNRFIYIYNYQKRWVKEQQLNLNIEETQAVYNFLEDNVKPQNRDYQYDFFYDNCATKIEQVIKTVLKNKVQFTNAHITSTKTHRDLIEDYTKNHEWGKFGIDLALGSVIDDTATKDDYKFLPDYIFKAFENATIGRNAKIEPLVLNQRDLLSHPVKETSSNFPPIFIFLLLALLIIWVTRRDSKKGKRKKWLDFSIYFITGLIGVVVLLLWFATSHTATYKNFNFLWAFAPNLFVAFYMLKNKLPKWIVTYNFILILGIIATLVLWGFKVQVYNWAIVPILAMLNNHYGHINKYIRLNKAL</sequence>
<feature type="domain" description="Lnb-like transmembrane" evidence="3">
    <location>
        <begin position="255"/>
        <end position="385"/>
    </location>
</feature>
<dbReference type="InterPro" id="IPR025178">
    <property type="entry name" value="Lnb_N"/>
</dbReference>
<feature type="transmembrane region" description="Helical" evidence="1">
    <location>
        <begin position="322"/>
        <end position="338"/>
    </location>
</feature>
<dbReference type="InterPro" id="IPR057436">
    <property type="entry name" value="5TMH_Lnb"/>
</dbReference>
<reference evidence="5" key="1">
    <citation type="submission" date="2016-10" db="EMBL/GenBank/DDBJ databases">
        <authorList>
            <person name="Varghese N."/>
            <person name="Submissions S."/>
        </authorList>
    </citation>
    <scope>NUCLEOTIDE SEQUENCE [LARGE SCALE GENOMIC DNA]</scope>
    <source>
        <strain evidence="5">DSM 24956</strain>
    </source>
</reference>
<accession>A0A1H2XU80</accession>
<keyword evidence="1" id="KW-0812">Transmembrane</keyword>
<name>A0A1H2XU80_9FLAO</name>
<evidence type="ECO:0000313" key="4">
    <source>
        <dbReference type="EMBL" id="SDW96024.1"/>
    </source>
</evidence>
<keyword evidence="5" id="KW-1185">Reference proteome</keyword>
<keyword evidence="1" id="KW-0472">Membrane</keyword>
<dbReference type="STRING" id="762486.SAMN05444411_102553"/>
<evidence type="ECO:0000259" key="3">
    <source>
        <dbReference type="Pfam" id="PF25221"/>
    </source>
</evidence>
<evidence type="ECO:0000259" key="2">
    <source>
        <dbReference type="Pfam" id="PF13387"/>
    </source>
</evidence>
<dbReference type="Proteomes" id="UP000199595">
    <property type="component" value="Unassembled WGS sequence"/>
</dbReference>
<dbReference type="Pfam" id="PF25221">
    <property type="entry name" value="5TMH_Lnb"/>
    <property type="match status" value="1"/>
</dbReference>
<proteinExistence type="predicted"/>
<organism evidence="4 5">
    <name type="scientific">Lutibacter oricola</name>
    <dbReference type="NCBI Taxonomy" id="762486"/>
    <lineage>
        <taxon>Bacteria</taxon>
        <taxon>Pseudomonadati</taxon>
        <taxon>Bacteroidota</taxon>
        <taxon>Flavobacteriia</taxon>
        <taxon>Flavobacteriales</taxon>
        <taxon>Flavobacteriaceae</taxon>
        <taxon>Lutibacter</taxon>
    </lineage>
</organism>
<protein>
    <submittedName>
        <fullName evidence="4">Uncharacterized protein</fullName>
    </submittedName>
</protein>
<feature type="transmembrane region" description="Helical" evidence="1">
    <location>
        <begin position="345"/>
        <end position="364"/>
    </location>
</feature>
<keyword evidence="1" id="KW-1133">Transmembrane helix</keyword>
<feature type="transmembrane region" description="Helical" evidence="1">
    <location>
        <begin position="12"/>
        <end position="30"/>
    </location>
</feature>
<feature type="transmembrane region" description="Helical" evidence="1">
    <location>
        <begin position="289"/>
        <end position="310"/>
    </location>
</feature>
<dbReference type="AlphaFoldDB" id="A0A1H2XU80"/>
<dbReference type="Pfam" id="PF13387">
    <property type="entry name" value="Lnb_N"/>
    <property type="match status" value="1"/>
</dbReference>
<feature type="domain" description="Lnb N-terminal periplasmic" evidence="2">
    <location>
        <begin position="32"/>
        <end position="183"/>
    </location>
</feature>
<evidence type="ECO:0000313" key="5">
    <source>
        <dbReference type="Proteomes" id="UP000199595"/>
    </source>
</evidence>
<evidence type="ECO:0000256" key="1">
    <source>
        <dbReference type="SAM" id="Phobius"/>
    </source>
</evidence>
<dbReference type="EMBL" id="FNNJ01000002">
    <property type="protein sequence ID" value="SDW96024.1"/>
    <property type="molecule type" value="Genomic_DNA"/>
</dbReference>
<gene>
    <name evidence="4" type="ORF">SAMN05444411_102553</name>
</gene>
<feature type="transmembrane region" description="Helical" evidence="1">
    <location>
        <begin position="260"/>
        <end position="277"/>
    </location>
</feature>